<name>A0A6N9NJ12_9FLAO</name>
<comment type="caution">
    <text evidence="1">The sequence shown here is derived from an EMBL/GenBank/DDBJ whole genome shotgun (WGS) entry which is preliminary data.</text>
</comment>
<evidence type="ECO:0000313" key="2">
    <source>
        <dbReference type="Proteomes" id="UP000470771"/>
    </source>
</evidence>
<dbReference type="Proteomes" id="UP000470771">
    <property type="component" value="Unassembled WGS sequence"/>
</dbReference>
<evidence type="ECO:0000313" key="1">
    <source>
        <dbReference type="EMBL" id="NBG66668.1"/>
    </source>
</evidence>
<dbReference type="EMBL" id="WWNE01000008">
    <property type="protein sequence ID" value="NBG66668.1"/>
    <property type="molecule type" value="Genomic_DNA"/>
</dbReference>
<proteinExistence type="predicted"/>
<reference evidence="1 2" key="1">
    <citation type="submission" date="2019-12" db="EMBL/GenBank/DDBJ databases">
        <authorList>
            <person name="Zhao J."/>
        </authorList>
    </citation>
    <scope>NUCLEOTIDE SEQUENCE [LARGE SCALE GENOMIC DNA]</scope>
    <source>
        <strain evidence="1 2">S-15</strain>
    </source>
</reference>
<protein>
    <recommendedName>
        <fullName evidence="3">Peptidyl-prolyl cis-trans isomerase</fullName>
    </recommendedName>
</protein>
<organism evidence="1 2">
    <name type="scientific">Acidiluteibacter ferrifornacis</name>
    <dbReference type="NCBI Taxonomy" id="2692424"/>
    <lineage>
        <taxon>Bacteria</taxon>
        <taxon>Pseudomonadati</taxon>
        <taxon>Bacteroidota</taxon>
        <taxon>Flavobacteriia</taxon>
        <taxon>Flavobacteriales</taxon>
        <taxon>Cryomorphaceae</taxon>
        <taxon>Acidiluteibacter</taxon>
    </lineage>
</organism>
<dbReference type="AlphaFoldDB" id="A0A6N9NJ12"/>
<dbReference type="RefSeq" id="WP_160633621.1">
    <property type="nucleotide sequence ID" value="NZ_WWNE01000008.1"/>
</dbReference>
<evidence type="ECO:0008006" key="3">
    <source>
        <dbReference type="Google" id="ProtNLM"/>
    </source>
</evidence>
<sequence length="287" mass="33716">MVLNQPKVVLIALCFVALASCNYFKSKEDGKLIASVFDKNLYEKDISELFNTEMSPEDSTAVANAYIDKWIKDNLLLKKAELNLSIEQKDFEKQLENYRNSLITFNYEKRLVEQNLDTLITSQEIQEYYTQNSANFELKNNILKAVFVKVSKEAPKVEKLRKAIQLSKERDWKELEEYCVQFAEVYSLDTTDWLLFSDFRKLTGLNVEDEEGFIRSNPTKEWSDSTGTYFINVLDHKVKSRISPLEFARDDIRSILLNQRKLKLIAKMKQSIYEEALRKKQFEIYED</sequence>
<dbReference type="PROSITE" id="PS51257">
    <property type="entry name" value="PROKAR_LIPOPROTEIN"/>
    <property type="match status" value="1"/>
</dbReference>
<keyword evidence="2" id="KW-1185">Reference proteome</keyword>
<accession>A0A6N9NJ12</accession>
<gene>
    <name evidence="1" type="ORF">GQN54_11130</name>
</gene>